<feature type="compositionally biased region" description="Basic and acidic residues" evidence="1">
    <location>
        <begin position="239"/>
        <end position="253"/>
    </location>
</feature>
<feature type="compositionally biased region" description="Basic residues" evidence="1">
    <location>
        <begin position="527"/>
        <end position="537"/>
    </location>
</feature>
<feature type="compositionally biased region" description="Basic and acidic residues" evidence="1">
    <location>
        <begin position="108"/>
        <end position="122"/>
    </location>
</feature>
<reference evidence="2" key="1">
    <citation type="journal article" date="2021" name="IMA Fungus">
        <title>Genomic characterization of three marine fungi, including Emericellopsis atlantica sp. nov. with signatures of a generalist lifestyle and marine biomass degradation.</title>
        <authorList>
            <person name="Hagestad O.C."/>
            <person name="Hou L."/>
            <person name="Andersen J.H."/>
            <person name="Hansen E.H."/>
            <person name="Altermark B."/>
            <person name="Li C."/>
            <person name="Kuhnert E."/>
            <person name="Cox R.J."/>
            <person name="Crous P.W."/>
            <person name="Spatafora J.W."/>
            <person name="Lail K."/>
            <person name="Amirebrahimi M."/>
            <person name="Lipzen A."/>
            <person name="Pangilinan J."/>
            <person name="Andreopoulos W."/>
            <person name="Hayes R.D."/>
            <person name="Ng V."/>
            <person name="Grigoriev I.V."/>
            <person name="Jackson S.A."/>
            <person name="Sutton T.D.S."/>
            <person name="Dobson A.D.W."/>
            <person name="Rama T."/>
        </authorList>
    </citation>
    <scope>NUCLEOTIDE SEQUENCE</scope>
    <source>
        <strain evidence="2">TRa3180A</strain>
    </source>
</reference>
<feature type="region of interest" description="Disordered" evidence="1">
    <location>
        <begin position="232"/>
        <end position="365"/>
    </location>
</feature>
<feature type="compositionally biased region" description="Low complexity" evidence="1">
    <location>
        <begin position="310"/>
        <end position="321"/>
    </location>
</feature>
<proteinExistence type="predicted"/>
<feature type="compositionally biased region" description="Basic and acidic residues" evidence="1">
    <location>
        <begin position="476"/>
        <end position="511"/>
    </location>
</feature>
<feature type="compositionally biased region" description="Polar residues" evidence="1">
    <location>
        <begin position="345"/>
        <end position="365"/>
    </location>
</feature>
<feature type="region of interest" description="Disordered" evidence="1">
    <location>
        <begin position="434"/>
        <end position="537"/>
    </location>
</feature>
<gene>
    <name evidence="2" type="ORF">BJ878DRAFT_322582</name>
</gene>
<keyword evidence="3" id="KW-1185">Reference proteome</keyword>
<organism evidence="2 3">
    <name type="scientific">Calycina marina</name>
    <dbReference type="NCBI Taxonomy" id="1763456"/>
    <lineage>
        <taxon>Eukaryota</taxon>
        <taxon>Fungi</taxon>
        <taxon>Dikarya</taxon>
        <taxon>Ascomycota</taxon>
        <taxon>Pezizomycotina</taxon>
        <taxon>Leotiomycetes</taxon>
        <taxon>Helotiales</taxon>
        <taxon>Pezizellaceae</taxon>
        <taxon>Calycina</taxon>
    </lineage>
</organism>
<comment type="caution">
    <text evidence="2">The sequence shown here is derived from an EMBL/GenBank/DDBJ whole genome shotgun (WGS) entry which is preliminary data.</text>
</comment>
<feature type="compositionally biased region" description="Acidic residues" evidence="1">
    <location>
        <begin position="322"/>
        <end position="331"/>
    </location>
</feature>
<dbReference type="AlphaFoldDB" id="A0A9P8CB07"/>
<feature type="compositionally biased region" description="Basic and acidic residues" evidence="1">
    <location>
        <begin position="138"/>
        <end position="150"/>
    </location>
</feature>
<evidence type="ECO:0000313" key="2">
    <source>
        <dbReference type="EMBL" id="KAG9240072.1"/>
    </source>
</evidence>
<feature type="region of interest" description="Disordered" evidence="1">
    <location>
        <begin position="82"/>
        <end position="150"/>
    </location>
</feature>
<feature type="region of interest" description="Disordered" evidence="1">
    <location>
        <begin position="386"/>
        <end position="410"/>
    </location>
</feature>
<evidence type="ECO:0000256" key="1">
    <source>
        <dbReference type="SAM" id="MobiDB-lite"/>
    </source>
</evidence>
<feature type="compositionally biased region" description="Basic and acidic residues" evidence="1">
    <location>
        <begin position="262"/>
        <end position="282"/>
    </location>
</feature>
<dbReference type="EMBL" id="MU254607">
    <property type="protein sequence ID" value="KAG9240072.1"/>
    <property type="molecule type" value="Genomic_DNA"/>
</dbReference>
<evidence type="ECO:0000313" key="3">
    <source>
        <dbReference type="Proteomes" id="UP000887226"/>
    </source>
</evidence>
<dbReference type="Proteomes" id="UP000887226">
    <property type="component" value="Unassembled WGS sequence"/>
</dbReference>
<dbReference type="OrthoDB" id="3595585at2759"/>
<accession>A0A9P8CB07</accession>
<protein>
    <submittedName>
        <fullName evidence="2">Uncharacterized protein</fullName>
    </submittedName>
</protein>
<sequence length="537" mass="59760">MVSLAPETEYTRLHITPFDAKILTSIVPSSILPHARSISYHTIQTQLDKPYGYIELPAMDATKLSKKLNGSILKGTKVKIETARPRKEITPEQPAPAKEKREKKKRKRDEIPAVELQDRNVERGWTTPGKIQKRSHKKDGDKKSGEKMKVKSKYTESKECLFKTKLPTNIAAHAEKAKGKGTERVIHEFAKREKYASFLRGPAGEKLGKGVKEFIEGKGWVDEDGEVVEVVVKKRKIRKSPEPVRSDVGEAKRSRPSAQESSSEKLSKAEGMEKNAPDHDASDVDSSDESLVASSSEESELINTAPAAQASDTSTSGSSSESDSESYAEESPESKYLPKSPELVIQSSVSTPAKSRPVSSSGLTISIPETSIVSASIHPLEALYKKPKIDDGPAPERASFSFFGGDNEDEEDDIVPEVYENAPLTPFTQRDFEFRGQRSAAPTPDTAHANKRFLWTRGNDHGCDDDDEDEGPSSPVRKDNKSKGKETTEPAAKDESDFTKWFYENRGDTNRAWKKRRKTVAKEKRQRENRKRGDRAD</sequence>
<name>A0A9P8CB07_9HELO</name>